<name>A0ABV2J9J8_9FIRM</name>
<keyword evidence="4" id="KW-0489">Methyltransferase</keyword>
<comment type="similarity">
    <text evidence="2">Belongs to the tRNA methyltransferase O family.</text>
</comment>
<comment type="caution">
    <text evidence="4">The sequence shown here is derived from an EMBL/GenBank/DDBJ whole genome shotgun (WGS) entry which is preliminary data.</text>
</comment>
<dbReference type="SUPFAM" id="SSF118196">
    <property type="entry name" value="YaeB-like"/>
    <property type="match status" value="1"/>
</dbReference>
<dbReference type="GO" id="GO:0032259">
    <property type="term" value="P:methylation"/>
    <property type="evidence" value="ECO:0007669"/>
    <property type="project" value="UniProtKB-KW"/>
</dbReference>
<dbReference type="Gene3D" id="2.40.30.70">
    <property type="entry name" value="YaeB-like"/>
    <property type="match status" value="1"/>
</dbReference>
<accession>A0ABV2J9J8</accession>
<feature type="domain" description="TsaA-like" evidence="3">
    <location>
        <begin position="5"/>
        <end position="136"/>
    </location>
</feature>
<dbReference type="CDD" id="cd09281">
    <property type="entry name" value="UPF0066"/>
    <property type="match status" value="1"/>
</dbReference>
<protein>
    <submittedName>
        <fullName evidence="4">tRNA-Thr(GGU) m(6)t(6)A37 methyltransferase TsaA</fullName>
    </submittedName>
</protein>
<evidence type="ECO:0000313" key="5">
    <source>
        <dbReference type="Proteomes" id="UP001549162"/>
    </source>
</evidence>
<organism evidence="4 5">
    <name type="scientific">Peptoniphilus olsenii</name>
    <dbReference type="NCBI Taxonomy" id="411570"/>
    <lineage>
        <taxon>Bacteria</taxon>
        <taxon>Bacillati</taxon>
        <taxon>Bacillota</taxon>
        <taxon>Tissierellia</taxon>
        <taxon>Tissierellales</taxon>
        <taxon>Peptoniphilaceae</taxon>
        <taxon>Peptoniphilus</taxon>
    </lineage>
</organism>
<dbReference type="InterPro" id="IPR036414">
    <property type="entry name" value="YaeB_N_sf"/>
</dbReference>
<dbReference type="RefSeq" id="WP_354367929.1">
    <property type="nucleotide sequence ID" value="NZ_JBEPMA010000005.1"/>
</dbReference>
<evidence type="ECO:0000259" key="3">
    <source>
        <dbReference type="PROSITE" id="PS51668"/>
    </source>
</evidence>
<dbReference type="EMBL" id="JBEPMA010000005">
    <property type="protein sequence ID" value="MET3617457.1"/>
    <property type="molecule type" value="Genomic_DNA"/>
</dbReference>
<dbReference type="InterPro" id="IPR036413">
    <property type="entry name" value="YaeB-like_sf"/>
</dbReference>
<dbReference type="Proteomes" id="UP001549162">
    <property type="component" value="Unassembled WGS sequence"/>
</dbReference>
<keyword evidence="1" id="KW-0949">S-adenosyl-L-methionine</keyword>
<gene>
    <name evidence="4" type="ORF">ABID14_001088</name>
</gene>
<evidence type="ECO:0000256" key="2">
    <source>
        <dbReference type="ARBA" id="ARBA00033753"/>
    </source>
</evidence>
<dbReference type="PANTHER" id="PTHR12818">
    <property type="entry name" value="TRNA (ADENINE(37)-N6)-METHYLTRANSFERASE"/>
    <property type="match status" value="1"/>
</dbReference>
<dbReference type="PROSITE" id="PS51668">
    <property type="entry name" value="TSAA_2"/>
    <property type="match status" value="1"/>
</dbReference>
<dbReference type="GO" id="GO:0008168">
    <property type="term" value="F:methyltransferase activity"/>
    <property type="evidence" value="ECO:0007669"/>
    <property type="project" value="UniProtKB-KW"/>
</dbReference>
<sequence length="140" mass="15920">MEIIMKPVGYINSPYEKREDIPRQSVLSNETAIIEIKKDYRDALYNLEIGNYIVIIFAFHKSPKNTPLIINHKHTNGTKGIFATRSPNRPNPIGLSICKIIDLDEKSITIEGVDMLNGTPVLDIKPYVEWLNPESNDNVK</sequence>
<proteinExistence type="inferred from homology"/>
<dbReference type="InterPro" id="IPR023370">
    <property type="entry name" value="TrmO-like_N"/>
</dbReference>
<evidence type="ECO:0000313" key="4">
    <source>
        <dbReference type="EMBL" id="MET3617457.1"/>
    </source>
</evidence>
<evidence type="ECO:0000256" key="1">
    <source>
        <dbReference type="ARBA" id="ARBA00022691"/>
    </source>
</evidence>
<keyword evidence="4" id="KW-0808">Transferase</keyword>
<reference evidence="4 5" key="1">
    <citation type="submission" date="2024-06" db="EMBL/GenBank/DDBJ databases">
        <title>Genomic Encyclopedia of Type Strains, Phase IV (KMG-IV): sequencing the most valuable type-strain genomes for metagenomic binning, comparative biology and taxonomic classification.</title>
        <authorList>
            <person name="Goeker M."/>
        </authorList>
    </citation>
    <scope>NUCLEOTIDE SEQUENCE [LARGE SCALE GENOMIC DNA]</scope>
    <source>
        <strain evidence="4 5">DSM 21460</strain>
    </source>
</reference>
<dbReference type="Pfam" id="PF01980">
    <property type="entry name" value="TrmO_N"/>
    <property type="match status" value="1"/>
</dbReference>
<dbReference type="PANTHER" id="PTHR12818:SF0">
    <property type="entry name" value="TRNA (ADENINE(37)-N6)-METHYLTRANSFERASE"/>
    <property type="match status" value="1"/>
</dbReference>
<dbReference type="InterPro" id="IPR040372">
    <property type="entry name" value="YaeB-like"/>
</dbReference>
<dbReference type="NCBIfam" id="TIGR00104">
    <property type="entry name" value="tRNA_TsaA"/>
    <property type="match status" value="1"/>
</dbReference>
<keyword evidence="5" id="KW-1185">Reference proteome</keyword>